<dbReference type="GO" id="GO:0055062">
    <property type="term" value="P:phosphate ion homeostasis"/>
    <property type="evidence" value="ECO:0007669"/>
    <property type="project" value="UniProtKB-ARBA"/>
</dbReference>
<dbReference type="InterPro" id="IPR011701">
    <property type="entry name" value="MFS"/>
</dbReference>
<protein>
    <recommendedName>
        <fullName evidence="9">Major facilitator superfamily (MFS) profile domain-containing protein</fullName>
    </recommendedName>
</protein>
<evidence type="ECO:0000256" key="3">
    <source>
        <dbReference type="ARBA" id="ARBA00022448"/>
    </source>
</evidence>
<proteinExistence type="inferred from homology"/>
<feature type="transmembrane region" description="Helical" evidence="8">
    <location>
        <begin position="325"/>
        <end position="344"/>
    </location>
</feature>
<feature type="transmembrane region" description="Helical" evidence="8">
    <location>
        <begin position="364"/>
        <end position="385"/>
    </location>
</feature>
<feature type="transmembrane region" description="Helical" evidence="8">
    <location>
        <begin position="101"/>
        <end position="120"/>
    </location>
</feature>
<feature type="transmembrane region" description="Helical" evidence="8">
    <location>
        <begin position="69"/>
        <end position="89"/>
    </location>
</feature>
<dbReference type="GO" id="GO:0022857">
    <property type="term" value="F:transmembrane transporter activity"/>
    <property type="evidence" value="ECO:0007669"/>
    <property type="project" value="InterPro"/>
</dbReference>
<sequence length="490" mass="51014">MRRGREKGPGGRSAQPRVGSVFLARGARAERWKVFAATFALYFCVVAARKGVSIVKARLLAEAVVDGPHALAVVDTSYLMAYTIGSFAAAPLASVVGERGVLCAGGASSGVFGVLVSQLVPSSGGARALTLLWGIVGLTQGMIFPTCMALLNNSFPEHVLASVMGVWLVSCHLGGAAGNVGLSGHLQHHGWRSCFSIPGWFVTFLSAVAWAAVPVVGRSRQQSEVHAMDVGHLVGMKRDRRGALARMLATLELPFLRSVALAYFILKLIRFVLLFWLPFFLHKVVRLEDHHASVVASAFEWGSVLGCALSGVLVDKFVGGRRYPVLLPMLLLFAVSMGGMALWAASAEQAADGIDGGGGILASLGRFLSGARAVALLFVAGFAVAGPDNFLSGLIPRDLANGGDIAATVGVVDGVGALGSVLQGAVTSSIAHTYGWAALFKVLAWLALCSVVALVPAARAERKGVKAKGSALDLHAEDELAEAKVVAGEV</sequence>
<feature type="transmembrane region" description="Helical" evidence="8">
    <location>
        <begin position="291"/>
        <end position="313"/>
    </location>
</feature>
<feature type="transmembrane region" description="Helical" evidence="8">
    <location>
        <begin position="197"/>
        <end position="216"/>
    </location>
</feature>
<evidence type="ECO:0000256" key="2">
    <source>
        <dbReference type="ARBA" id="ARBA00009598"/>
    </source>
</evidence>
<dbReference type="PANTHER" id="PTHR43184:SF12">
    <property type="entry name" value="SUGAR PHOSPHATE EXCHANGER 3"/>
    <property type="match status" value="1"/>
</dbReference>
<dbReference type="GO" id="GO:0016020">
    <property type="term" value="C:membrane"/>
    <property type="evidence" value="ECO:0007669"/>
    <property type="project" value="UniProtKB-SubCell"/>
</dbReference>
<keyword evidence="6 8" id="KW-1133">Transmembrane helix</keyword>
<accession>A0A7R9Y651</accession>
<dbReference type="AlphaFoldDB" id="A0A7R9Y651"/>
<feature type="domain" description="Major facilitator superfamily (MFS) profile" evidence="9">
    <location>
        <begin position="34"/>
        <end position="462"/>
    </location>
</feature>
<feature type="transmembrane region" description="Helical" evidence="8">
    <location>
        <begin position="132"/>
        <end position="151"/>
    </location>
</feature>
<feature type="transmembrane region" description="Helical" evidence="8">
    <location>
        <begin position="438"/>
        <end position="458"/>
    </location>
</feature>
<evidence type="ECO:0000256" key="8">
    <source>
        <dbReference type="SAM" id="Phobius"/>
    </source>
</evidence>
<evidence type="ECO:0000256" key="4">
    <source>
        <dbReference type="ARBA" id="ARBA00022597"/>
    </source>
</evidence>
<dbReference type="PROSITE" id="PS50850">
    <property type="entry name" value="MFS"/>
    <property type="match status" value="1"/>
</dbReference>
<dbReference type="EMBL" id="HBDZ01013986">
    <property type="protein sequence ID" value="CAD8248562.1"/>
    <property type="molecule type" value="Transcribed_RNA"/>
</dbReference>
<evidence type="ECO:0000259" key="9">
    <source>
        <dbReference type="PROSITE" id="PS50850"/>
    </source>
</evidence>
<name>A0A7R9Y651_9VIRI</name>
<evidence type="ECO:0000313" key="10">
    <source>
        <dbReference type="EMBL" id="CAD8248562.1"/>
    </source>
</evidence>
<dbReference type="PIRSF" id="PIRSF002808">
    <property type="entry name" value="Hexose_phosphate_transp"/>
    <property type="match status" value="1"/>
</dbReference>
<evidence type="ECO:0000256" key="5">
    <source>
        <dbReference type="ARBA" id="ARBA00022692"/>
    </source>
</evidence>
<dbReference type="Gene3D" id="1.20.1250.20">
    <property type="entry name" value="MFS general substrate transporter like domains"/>
    <property type="match status" value="2"/>
</dbReference>
<keyword evidence="3" id="KW-0813">Transport</keyword>
<gene>
    <name evidence="10" type="ORF">PCOL08062_LOCUS10723</name>
</gene>
<comment type="subcellular location">
    <subcellularLocation>
        <location evidence="1">Membrane</location>
        <topology evidence="1">Multi-pass membrane protein</topology>
    </subcellularLocation>
</comment>
<feature type="transmembrane region" description="Helical" evidence="8">
    <location>
        <begin position="405"/>
        <end position="426"/>
    </location>
</feature>
<dbReference type="InterPro" id="IPR020846">
    <property type="entry name" value="MFS_dom"/>
</dbReference>
<feature type="transmembrane region" description="Helical" evidence="8">
    <location>
        <begin position="255"/>
        <end position="279"/>
    </location>
</feature>
<organism evidence="10">
    <name type="scientific">Prasinoderma coloniale</name>
    <dbReference type="NCBI Taxonomy" id="156133"/>
    <lineage>
        <taxon>Eukaryota</taxon>
        <taxon>Viridiplantae</taxon>
        <taxon>Prasinodermophyta</taxon>
        <taxon>Prasinodermophyceae</taxon>
        <taxon>Prasinodermales</taxon>
        <taxon>Prasinodermaceae</taxon>
        <taxon>Prasinoderma</taxon>
    </lineage>
</organism>
<dbReference type="InterPro" id="IPR000849">
    <property type="entry name" value="Sugar_P_transporter"/>
</dbReference>
<feature type="transmembrane region" description="Helical" evidence="8">
    <location>
        <begin position="32"/>
        <end position="49"/>
    </location>
</feature>
<comment type="similarity">
    <text evidence="2">Belongs to the major facilitator superfamily. Organophosphate:Pi antiporter (OPA) (TC 2.A.1.4) family.</text>
</comment>
<keyword evidence="4" id="KW-0762">Sugar transport</keyword>
<evidence type="ECO:0000256" key="1">
    <source>
        <dbReference type="ARBA" id="ARBA00004141"/>
    </source>
</evidence>
<keyword evidence="5 8" id="KW-0812">Transmembrane</keyword>
<evidence type="ECO:0000256" key="6">
    <source>
        <dbReference type="ARBA" id="ARBA00022989"/>
    </source>
</evidence>
<dbReference type="PANTHER" id="PTHR43184">
    <property type="entry name" value="MAJOR FACILITATOR SUPERFAMILY TRANSPORTER 16, ISOFORM B"/>
    <property type="match status" value="1"/>
</dbReference>
<evidence type="ECO:0000256" key="7">
    <source>
        <dbReference type="ARBA" id="ARBA00023136"/>
    </source>
</evidence>
<dbReference type="Pfam" id="PF07690">
    <property type="entry name" value="MFS_1"/>
    <property type="match status" value="1"/>
</dbReference>
<keyword evidence="7 8" id="KW-0472">Membrane</keyword>
<dbReference type="SUPFAM" id="SSF103473">
    <property type="entry name" value="MFS general substrate transporter"/>
    <property type="match status" value="1"/>
</dbReference>
<dbReference type="InterPro" id="IPR036259">
    <property type="entry name" value="MFS_trans_sf"/>
</dbReference>
<reference evidence="10" key="1">
    <citation type="submission" date="2021-01" db="EMBL/GenBank/DDBJ databases">
        <authorList>
            <person name="Corre E."/>
            <person name="Pelletier E."/>
            <person name="Niang G."/>
            <person name="Scheremetjew M."/>
            <person name="Finn R."/>
            <person name="Kale V."/>
            <person name="Holt S."/>
            <person name="Cochrane G."/>
            <person name="Meng A."/>
            <person name="Brown T."/>
            <person name="Cohen L."/>
        </authorList>
    </citation>
    <scope>NUCLEOTIDE SEQUENCE</scope>
    <source>
        <strain evidence="10">CCMP1413</strain>
    </source>
</reference>
<feature type="transmembrane region" description="Helical" evidence="8">
    <location>
        <begin position="158"/>
        <end position="177"/>
    </location>
</feature>